<organism evidence="10 11">
    <name type="scientific">Anoxynatronum sibiricum</name>
    <dbReference type="NCBI Taxonomy" id="210623"/>
    <lineage>
        <taxon>Bacteria</taxon>
        <taxon>Bacillati</taxon>
        <taxon>Bacillota</taxon>
        <taxon>Clostridia</taxon>
        <taxon>Eubacteriales</taxon>
        <taxon>Clostridiaceae</taxon>
        <taxon>Anoxynatronum</taxon>
    </lineage>
</organism>
<feature type="binding site" evidence="6">
    <location>
        <begin position="92"/>
        <end position="93"/>
    </location>
    <ligand>
        <name>NADP(+)</name>
        <dbReference type="ChEBI" id="CHEBI:58349"/>
    </ligand>
</feature>
<evidence type="ECO:0000313" key="11">
    <source>
        <dbReference type="Proteomes" id="UP001407405"/>
    </source>
</evidence>
<dbReference type="RefSeq" id="WP_343185756.1">
    <property type="nucleotide sequence ID" value="NZ_JBCITM010000007.1"/>
</dbReference>
<evidence type="ECO:0000259" key="9">
    <source>
        <dbReference type="Pfam" id="PF02781"/>
    </source>
</evidence>
<feature type="binding site" evidence="6">
    <location>
        <position position="156"/>
    </location>
    <ligand>
        <name>NADP(+)</name>
        <dbReference type="ChEBI" id="CHEBI:58349"/>
    </ligand>
</feature>
<proteinExistence type="inferred from homology"/>
<keyword evidence="2 6" id="KW-0313">Glucose metabolism</keyword>
<accession>A0ABU9VWD9</accession>
<comment type="catalytic activity">
    <reaction evidence="6">
        <text>D-glucose 6-phosphate + NADP(+) = 6-phospho-D-glucono-1,5-lactone + NADPH + H(+)</text>
        <dbReference type="Rhea" id="RHEA:15841"/>
        <dbReference type="ChEBI" id="CHEBI:15378"/>
        <dbReference type="ChEBI" id="CHEBI:57783"/>
        <dbReference type="ChEBI" id="CHEBI:57955"/>
        <dbReference type="ChEBI" id="CHEBI:58349"/>
        <dbReference type="ChEBI" id="CHEBI:61548"/>
        <dbReference type="EC" id="1.1.1.49"/>
    </reaction>
</comment>
<feature type="domain" description="Glucose-6-phosphate dehydrogenase NAD-binding" evidence="8">
    <location>
        <begin position="13"/>
        <end position="195"/>
    </location>
</feature>
<feature type="binding site" evidence="6">
    <location>
        <position position="50"/>
    </location>
    <ligand>
        <name>NADP(+)</name>
        <dbReference type="ChEBI" id="CHEBI:58349"/>
    </ligand>
</feature>
<dbReference type="HAMAP" id="MF_00966">
    <property type="entry name" value="G6PD"/>
    <property type="match status" value="1"/>
</dbReference>
<evidence type="ECO:0000313" key="10">
    <source>
        <dbReference type="EMBL" id="MEN1760429.1"/>
    </source>
</evidence>
<dbReference type="PANTHER" id="PTHR23429:SF0">
    <property type="entry name" value="GLUCOSE-6-PHOSPHATE 1-DEHYDROGENASE"/>
    <property type="match status" value="1"/>
</dbReference>
<feature type="binding site" evidence="6">
    <location>
        <position position="190"/>
    </location>
    <ligand>
        <name>substrate</name>
    </ligand>
</feature>
<dbReference type="InterPro" id="IPR022675">
    <property type="entry name" value="G6P_DH_C"/>
</dbReference>
<evidence type="ECO:0000259" key="8">
    <source>
        <dbReference type="Pfam" id="PF00479"/>
    </source>
</evidence>
<dbReference type="EC" id="1.1.1.49" evidence="6"/>
<feature type="compositionally biased region" description="Basic and acidic residues" evidence="7">
    <location>
        <begin position="472"/>
        <end position="488"/>
    </location>
</feature>
<dbReference type="InterPro" id="IPR036291">
    <property type="entry name" value="NAD(P)-bd_dom_sf"/>
</dbReference>
<keyword evidence="5 6" id="KW-0119">Carbohydrate metabolism</keyword>
<dbReference type="PANTHER" id="PTHR23429">
    <property type="entry name" value="GLUCOSE-6-PHOSPHATE 1-DEHYDROGENASE G6PD"/>
    <property type="match status" value="1"/>
</dbReference>
<evidence type="ECO:0000256" key="7">
    <source>
        <dbReference type="SAM" id="MobiDB-lite"/>
    </source>
</evidence>
<comment type="caution">
    <text evidence="10">The sequence shown here is derived from an EMBL/GenBank/DDBJ whole genome shotgun (WGS) entry which is preliminary data.</text>
</comment>
<comment type="caution">
    <text evidence="6">Lacks conserved residue(s) required for the propagation of feature annotation.</text>
</comment>
<keyword evidence="11" id="KW-1185">Reference proteome</keyword>
<feature type="domain" description="Glucose-6-phosphate dehydrogenase C-terminal" evidence="9">
    <location>
        <begin position="197"/>
        <end position="476"/>
    </location>
</feature>
<dbReference type="Gene3D" id="3.30.360.10">
    <property type="entry name" value="Dihydrodipicolinate Reductase, domain 2"/>
    <property type="match status" value="1"/>
</dbReference>
<feature type="active site" description="Proton acceptor" evidence="6">
    <location>
        <position position="248"/>
    </location>
</feature>
<keyword evidence="4 6" id="KW-0560">Oxidoreductase</keyword>
<dbReference type="SUPFAM" id="SSF51735">
    <property type="entry name" value="NAD(P)-binding Rossmann-fold domains"/>
    <property type="match status" value="1"/>
</dbReference>
<evidence type="ECO:0000256" key="2">
    <source>
        <dbReference type="ARBA" id="ARBA00022526"/>
    </source>
</evidence>
<evidence type="ECO:0000256" key="1">
    <source>
        <dbReference type="ARBA" id="ARBA00004937"/>
    </source>
</evidence>
<dbReference type="PRINTS" id="PR00079">
    <property type="entry name" value="G6PDHDRGNASE"/>
</dbReference>
<feature type="binding site" evidence="6">
    <location>
        <position position="343"/>
    </location>
    <ligand>
        <name>substrate</name>
    </ligand>
</feature>
<protein>
    <recommendedName>
        <fullName evidence="6">Glucose-6-phosphate 1-dehydrogenase</fullName>
        <shortName evidence="6">G6PD</shortName>
        <ecNumber evidence="6">1.1.1.49</ecNumber>
    </recommendedName>
</protein>
<dbReference type="Pfam" id="PF02781">
    <property type="entry name" value="G6PD_C"/>
    <property type="match status" value="1"/>
</dbReference>
<dbReference type="EMBL" id="JBCITM010000007">
    <property type="protein sequence ID" value="MEN1760429.1"/>
    <property type="molecule type" value="Genomic_DNA"/>
</dbReference>
<comment type="similarity">
    <text evidence="6">Belongs to the glucose-6-phosphate dehydrogenase family.</text>
</comment>
<dbReference type="Proteomes" id="UP001407405">
    <property type="component" value="Unassembled WGS sequence"/>
</dbReference>
<evidence type="ECO:0000256" key="6">
    <source>
        <dbReference type="HAMAP-Rule" id="MF_00966"/>
    </source>
</evidence>
<dbReference type="Gene3D" id="3.40.50.720">
    <property type="entry name" value="NAD(P)-binding Rossmann-like Domain"/>
    <property type="match status" value="1"/>
</dbReference>
<reference evidence="10 11" key="1">
    <citation type="submission" date="2024-04" db="EMBL/GenBank/DDBJ databases">
        <title>Genome sequencing and metabolic network reconstruction of aminoacids and betaine degradation by Anoxynatronum sibiricum.</title>
        <authorList>
            <person name="Detkova E.N."/>
            <person name="Boltjanskaja Y.V."/>
            <person name="Mardanov A.V."/>
            <person name="Kevbrin V."/>
        </authorList>
    </citation>
    <scope>NUCLEOTIDE SEQUENCE [LARGE SCALE GENOMIC DNA]</scope>
    <source>
        <strain evidence="10 11">Z-7981</strain>
    </source>
</reference>
<dbReference type="NCBIfam" id="TIGR00871">
    <property type="entry name" value="zwf"/>
    <property type="match status" value="1"/>
</dbReference>
<dbReference type="InterPro" id="IPR022674">
    <property type="entry name" value="G6P_DH_NAD-bd"/>
</dbReference>
<sequence>MVQDAGAMNCLMVIFGATGDLTSRKLVPALYHLEAKELLPKAFGVVAVARKKHNTDEYVASVRQQAEAHTRQTFEESVWNKLAGRFHYQSLEFDQGDQYESLKKKLDTLGEKTESSGNRLFYMAVSPEYFGTIVQHLKNHGIVNRKYGWQRMMIEKPFGRDAASARELNQTLRMVFEEEELFRIDHYLVKEMVQNLMTIRAANQIFEPTWNADHIDHVQIISTEMEGVGTRGAYYDQAGALRDMVQNHMLQMLALTAMEMPDYLTAENLRAEKVKILRSLVPFETEEMENRLVLGQYERYHNELKVAPDSTTETFAALKVFLDHPRWEGVPFFLITGKALAEKTAGIMIQYKLPMGSWSLRQTQQQLAPNRLIIQIQPQEGVVLSFNTKEPGTLNKLMAVNMDFCQNCLAGTNTPEAYEKLLLDAMKGDQSSFTHWDEVEASWIWIDQLISWAAAHPEAVKSYPKGSQGPAYEERLKHASALEEKEEK</sequence>
<dbReference type="SUPFAM" id="SSF55347">
    <property type="entry name" value="Glyceraldehyde-3-phosphate dehydrogenase-like, C-terminal domain"/>
    <property type="match status" value="1"/>
</dbReference>
<dbReference type="Pfam" id="PF00479">
    <property type="entry name" value="G6PD_N"/>
    <property type="match status" value="1"/>
</dbReference>
<dbReference type="GO" id="GO:0004345">
    <property type="term" value="F:glucose-6-phosphate dehydrogenase activity"/>
    <property type="evidence" value="ECO:0007669"/>
    <property type="project" value="UniProtKB-EC"/>
</dbReference>
<comment type="pathway">
    <text evidence="1 6">Carbohydrate degradation; pentose phosphate pathway; D-ribulose 5-phosphate from D-glucose 6-phosphate (oxidative stage): step 1/3.</text>
</comment>
<feature type="binding site" evidence="6">
    <location>
        <position position="243"/>
    </location>
    <ligand>
        <name>substrate</name>
    </ligand>
</feature>
<name>A0ABU9VWD9_9CLOT</name>
<gene>
    <name evidence="6 10" type="primary">zwf</name>
    <name evidence="10" type="ORF">AAIG11_08095</name>
</gene>
<feature type="binding site" evidence="6">
    <location>
        <position position="338"/>
    </location>
    <ligand>
        <name>substrate</name>
    </ligand>
</feature>
<feature type="region of interest" description="Disordered" evidence="7">
    <location>
        <begin position="461"/>
        <end position="488"/>
    </location>
</feature>
<dbReference type="PIRSF" id="PIRSF000110">
    <property type="entry name" value="G6PD"/>
    <property type="match status" value="1"/>
</dbReference>
<feature type="binding site" evidence="6">
    <location>
        <position position="224"/>
    </location>
    <ligand>
        <name>substrate</name>
    </ligand>
</feature>
<evidence type="ECO:0000256" key="5">
    <source>
        <dbReference type="ARBA" id="ARBA00023277"/>
    </source>
</evidence>
<evidence type="ECO:0000256" key="4">
    <source>
        <dbReference type="ARBA" id="ARBA00023002"/>
    </source>
</evidence>
<comment type="function">
    <text evidence="6">Catalyzes the oxidation of glucose 6-phosphate to 6-phosphogluconolactone.</text>
</comment>
<dbReference type="InterPro" id="IPR001282">
    <property type="entry name" value="G6P_DH"/>
</dbReference>
<feature type="binding site" evidence="6">
    <location>
        <position position="186"/>
    </location>
    <ligand>
        <name>substrate</name>
    </ligand>
</feature>
<evidence type="ECO:0000256" key="3">
    <source>
        <dbReference type="ARBA" id="ARBA00022857"/>
    </source>
</evidence>
<keyword evidence="3 6" id="KW-0521">NADP</keyword>